<dbReference type="PANTHER" id="PTHR35041">
    <property type="entry name" value="MEDIATOR OF RNA POLYMERASE II TRANSCRIPTION SUBUNIT 1"/>
    <property type="match status" value="1"/>
</dbReference>
<evidence type="ECO:0000256" key="1">
    <source>
        <dbReference type="SAM" id="MobiDB-lite"/>
    </source>
</evidence>
<dbReference type="Proteomes" id="UP000240883">
    <property type="component" value="Unassembled WGS sequence"/>
</dbReference>
<feature type="region of interest" description="Disordered" evidence="1">
    <location>
        <begin position="386"/>
        <end position="405"/>
    </location>
</feature>
<keyword evidence="2" id="KW-0472">Membrane</keyword>
<dbReference type="AlphaFoldDB" id="A0A2T2NSF6"/>
<proteinExistence type="predicted"/>
<feature type="transmembrane region" description="Helical" evidence="2">
    <location>
        <begin position="38"/>
        <end position="59"/>
    </location>
</feature>
<keyword evidence="2" id="KW-1133">Transmembrane helix</keyword>
<reference evidence="3 4" key="1">
    <citation type="journal article" date="2018" name="Front. Microbiol.">
        <title>Genome-Wide Analysis of Corynespora cassiicola Leaf Fall Disease Putative Effectors.</title>
        <authorList>
            <person name="Lopez D."/>
            <person name="Ribeiro S."/>
            <person name="Label P."/>
            <person name="Fumanal B."/>
            <person name="Venisse J.S."/>
            <person name="Kohler A."/>
            <person name="de Oliveira R.R."/>
            <person name="Labutti K."/>
            <person name="Lipzen A."/>
            <person name="Lail K."/>
            <person name="Bauer D."/>
            <person name="Ohm R.A."/>
            <person name="Barry K.W."/>
            <person name="Spatafora J."/>
            <person name="Grigoriev I.V."/>
            <person name="Martin F.M."/>
            <person name="Pujade-Renaud V."/>
        </authorList>
    </citation>
    <scope>NUCLEOTIDE SEQUENCE [LARGE SCALE GENOMIC DNA]</scope>
    <source>
        <strain evidence="3 4">Philippines</strain>
    </source>
</reference>
<dbReference type="EMBL" id="KZ678134">
    <property type="protein sequence ID" value="PSN68309.1"/>
    <property type="molecule type" value="Genomic_DNA"/>
</dbReference>
<sequence>MVASFLTGIILALAQHFHYRKLHHTEENDENKKIRVVLYGRAFAYFSKVAFTSCVIFCYRQRMWRTFREKALSVFAIDQIFLATEDPSLFLNWEVVQNATLVTAMALVIWLIPIATIIFSPSALSFGWYFEASSSELFVPTLNFTVESYKDWRTPQYMPDGTTKKKSVMFYNTTDKQGKEQGWFDYYDQPSSDVTRTSLMVAYSLKDQPLNRQDARIVSCGGHYNCTYSISFVGPGYKCDNVAMGVGDKGKLEQVGAPFNISTLVPEGKHAYYAEVDIGDYKRPQSNNLSNDGGIPLPGTITNDLGVFKSEPVLWIGYSINTTEPLADNDPFANRWTHRFEPHIFMCEHYETKYTVEFNYSEPFVSTKFSYDFLAPVVNTNFSRRDDGTMNYDNPSPPENFVSPRTDVPRYKKAAAYHAMGQSLRKFLRGKVELEPPKPGPSYAKVYSEVTMTRLVSNSSDTPLSDFSLLLQDFYTDMILSLFSAPQMLVVDQERVVVNRTRYLSTFVYDARKLWLWYFPVIALCLLCLGCGAWTIYEDGTTFSEGFSRIMVTTRNPTLDEISRGACLGNDPFPMELMRTRLKFGVLGGPSEMEYMGVGAEGWQGYGHCAFGVPAEVAPIQKGVPYAGLHYKRETIEVKKEKID</sequence>
<dbReference type="OrthoDB" id="5340195at2759"/>
<evidence type="ECO:0000256" key="2">
    <source>
        <dbReference type="SAM" id="Phobius"/>
    </source>
</evidence>
<dbReference type="STRING" id="1448308.A0A2T2NSF6"/>
<gene>
    <name evidence="3" type="ORF">BS50DRAFT_492588</name>
</gene>
<feature type="transmembrane region" description="Helical" evidence="2">
    <location>
        <begin position="99"/>
        <end position="119"/>
    </location>
</feature>
<evidence type="ECO:0000313" key="4">
    <source>
        <dbReference type="Proteomes" id="UP000240883"/>
    </source>
</evidence>
<protein>
    <submittedName>
        <fullName evidence="3">Uncharacterized protein</fullName>
    </submittedName>
</protein>
<organism evidence="3 4">
    <name type="scientific">Corynespora cassiicola Philippines</name>
    <dbReference type="NCBI Taxonomy" id="1448308"/>
    <lineage>
        <taxon>Eukaryota</taxon>
        <taxon>Fungi</taxon>
        <taxon>Dikarya</taxon>
        <taxon>Ascomycota</taxon>
        <taxon>Pezizomycotina</taxon>
        <taxon>Dothideomycetes</taxon>
        <taxon>Pleosporomycetidae</taxon>
        <taxon>Pleosporales</taxon>
        <taxon>Corynesporascaceae</taxon>
        <taxon>Corynespora</taxon>
    </lineage>
</organism>
<evidence type="ECO:0000313" key="3">
    <source>
        <dbReference type="EMBL" id="PSN68309.1"/>
    </source>
</evidence>
<accession>A0A2T2NSF6</accession>
<keyword evidence="4" id="KW-1185">Reference proteome</keyword>
<dbReference type="PANTHER" id="PTHR35041:SF3">
    <property type="entry name" value="FORMYLMETHIONINE DEFORMYLASE-LIKE PROTEIN"/>
    <property type="match status" value="1"/>
</dbReference>
<name>A0A2T2NSF6_CORCC</name>
<keyword evidence="2" id="KW-0812">Transmembrane</keyword>
<feature type="transmembrane region" description="Helical" evidence="2">
    <location>
        <begin position="515"/>
        <end position="537"/>
    </location>
</feature>